<dbReference type="Proteomes" id="UP000199343">
    <property type="component" value="Unassembled WGS sequence"/>
</dbReference>
<dbReference type="AlphaFoldDB" id="A0A1C6VKS3"/>
<dbReference type="PANTHER" id="PTHR30349">
    <property type="entry name" value="PHAGE INTEGRASE-RELATED"/>
    <property type="match status" value="1"/>
</dbReference>
<dbReference type="EMBL" id="FMIC01000002">
    <property type="protein sequence ID" value="SCL66933.1"/>
    <property type="molecule type" value="Genomic_DNA"/>
</dbReference>
<name>A0A1C6VKS3_9ACTN</name>
<keyword evidence="2" id="KW-0233">DNA recombination</keyword>
<evidence type="ECO:0000256" key="1">
    <source>
        <dbReference type="ARBA" id="ARBA00023125"/>
    </source>
</evidence>
<accession>A0A1C6VKS3</accession>
<dbReference type="InterPro" id="IPR044068">
    <property type="entry name" value="CB"/>
</dbReference>
<evidence type="ECO:0000313" key="7">
    <source>
        <dbReference type="Proteomes" id="UP000199343"/>
    </source>
</evidence>
<dbReference type="InterPro" id="IPR011010">
    <property type="entry name" value="DNA_brk_join_enz"/>
</dbReference>
<dbReference type="OrthoDB" id="1850235at2"/>
<dbReference type="InterPro" id="IPR013762">
    <property type="entry name" value="Integrase-like_cat_sf"/>
</dbReference>
<evidence type="ECO:0000256" key="2">
    <source>
        <dbReference type="ARBA" id="ARBA00023172"/>
    </source>
</evidence>
<dbReference type="Gene3D" id="1.10.443.10">
    <property type="entry name" value="Intergrase catalytic core"/>
    <property type="match status" value="1"/>
</dbReference>
<proteinExistence type="predicted"/>
<sequence length="423" mass="46463">MATANGRAKRQRGEVEELPSGSLRVKVYAGVDPITKKRHYLTETIPPGPTARKEAEKARTRFLAQVDDRRNPRTRATVDQLLDRWLEVLDVETSTRQGYVKKLNKHVRPLLGKLPVGRLDAETLESFYAVLRKCRGHCGGGRKAIEHRKVGPHECTDKCRPHECKPLAPASIRQIHWILSGALNRAVRWRWIAVNPADQAEKPGMPQPNPHPPSAPEAARLVTQAWKDPDWGAFVWVAMTTGARRSELCALRWSAVDLDAAVLTLRSALYVDDVGKLREKDTKTHQQRRVALDAETIEVLRDQLARCEERASALGLSLAADGYVFSPDPDGGTPLVPDTATQRFSRMAARLGITTNLHALRHYSATELIAAGVDIRTVAGRLGHGGGGATTLRVYAAWLSESDQRAAATLAGRMPARPGSSGA</sequence>
<evidence type="ECO:0000259" key="5">
    <source>
        <dbReference type="PROSITE" id="PS51900"/>
    </source>
</evidence>
<dbReference type="GO" id="GO:0015074">
    <property type="term" value="P:DNA integration"/>
    <property type="evidence" value="ECO:0007669"/>
    <property type="project" value="InterPro"/>
</dbReference>
<dbReference type="InterPro" id="IPR002104">
    <property type="entry name" value="Integrase_catalytic"/>
</dbReference>
<keyword evidence="1 3" id="KW-0238">DNA-binding</keyword>
<dbReference type="SUPFAM" id="SSF56349">
    <property type="entry name" value="DNA breaking-rejoining enzymes"/>
    <property type="match status" value="1"/>
</dbReference>
<dbReference type="PANTHER" id="PTHR30349:SF91">
    <property type="entry name" value="INTA PROTEIN"/>
    <property type="match status" value="1"/>
</dbReference>
<evidence type="ECO:0000313" key="6">
    <source>
        <dbReference type="EMBL" id="SCL66933.1"/>
    </source>
</evidence>
<evidence type="ECO:0000256" key="3">
    <source>
        <dbReference type="PROSITE-ProRule" id="PRU01248"/>
    </source>
</evidence>
<feature type="domain" description="Core-binding (CB)" evidence="5">
    <location>
        <begin position="76"/>
        <end position="187"/>
    </location>
</feature>
<gene>
    <name evidence="6" type="ORF">GA0070608_3402</name>
</gene>
<dbReference type="RefSeq" id="WP_091635303.1">
    <property type="nucleotide sequence ID" value="NZ_FMIC01000002.1"/>
</dbReference>
<dbReference type="PROSITE" id="PS51900">
    <property type="entry name" value="CB"/>
    <property type="match status" value="1"/>
</dbReference>
<dbReference type="CDD" id="cd01189">
    <property type="entry name" value="INT_ICEBs1_C_like"/>
    <property type="match status" value="1"/>
</dbReference>
<dbReference type="STRING" id="47871.GA0070608_3402"/>
<dbReference type="Gene3D" id="1.10.150.130">
    <property type="match status" value="1"/>
</dbReference>
<dbReference type="InterPro" id="IPR010998">
    <property type="entry name" value="Integrase_recombinase_N"/>
</dbReference>
<organism evidence="6 7">
    <name type="scientific">Micromonospora peucetia</name>
    <dbReference type="NCBI Taxonomy" id="47871"/>
    <lineage>
        <taxon>Bacteria</taxon>
        <taxon>Bacillati</taxon>
        <taxon>Actinomycetota</taxon>
        <taxon>Actinomycetes</taxon>
        <taxon>Micromonosporales</taxon>
        <taxon>Micromonosporaceae</taxon>
        <taxon>Micromonospora</taxon>
    </lineage>
</organism>
<dbReference type="InterPro" id="IPR050090">
    <property type="entry name" value="Tyrosine_recombinase_XerCD"/>
</dbReference>
<dbReference type="GO" id="GO:0003677">
    <property type="term" value="F:DNA binding"/>
    <property type="evidence" value="ECO:0007669"/>
    <property type="project" value="UniProtKB-UniRule"/>
</dbReference>
<evidence type="ECO:0000259" key="4">
    <source>
        <dbReference type="PROSITE" id="PS51898"/>
    </source>
</evidence>
<dbReference type="PROSITE" id="PS51898">
    <property type="entry name" value="TYR_RECOMBINASE"/>
    <property type="match status" value="1"/>
</dbReference>
<protein>
    <submittedName>
        <fullName evidence="6">Site-specific recombinase XerD</fullName>
    </submittedName>
</protein>
<reference evidence="7" key="1">
    <citation type="submission" date="2016-06" db="EMBL/GenBank/DDBJ databases">
        <authorList>
            <person name="Varghese N."/>
            <person name="Submissions Spin"/>
        </authorList>
    </citation>
    <scope>NUCLEOTIDE SEQUENCE [LARGE SCALE GENOMIC DNA]</scope>
    <source>
        <strain evidence="7">DSM 43363</strain>
    </source>
</reference>
<dbReference type="GO" id="GO:0006310">
    <property type="term" value="P:DNA recombination"/>
    <property type="evidence" value="ECO:0007669"/>
    <property type="project" value="UniProtKB-KW"/>
</dbReference>
<dbReference type="Pfam" id="PF00589">
    <property type="entry name" value="Phage_integrase"/>
    <property type="match status" value="1"/>
</dbReference>
<feature type="domain" description="Tyr recombinase" evidence="4">
    <location>
        <begin position="208"/>
        <end position="409"/>
    </location>
</feature>